<dbReference type="Gramene" id="AET3Gv20043000.2">
    <property type="protein sequence ID" value="AET3Gv20043000.2"/>
    <property type="gene ID" value="AET3Gv20043000"/>
</dbReference>
<accession>A0A453DQU5</accession>
<evidence type="ECO:0000313" key="2">
    <source>
        <dbReference type="Proteomes" id="UP000015105"/>
    </source>
</evidence>
<protein>
    <submittedName>
        <fullName evidence="1">Uncharacterized protein</fullName>
    </submittedName>
</protein>
<dbReference type="AlphaFoldDB" id="A0A453DQU5"/>
<name>A0A453DQU5_AEGTS</name>
<keyword evidence="2" id="KW-1185">Reference proteome</keyword>
<reference evidence="2" key="1">
    <citation type="journal article" date="2014" name="Science">
        <title>Ancient hybridizations among the ancestral genomes of bread wheat.</title>
        <authorList>
            <consortium name="International Wheat Genome Sequencing Consortium,"/>
            <person name="Marcussen T."/>
            <person name="Sandve S.R."/>
            <person name="Heier L."/>
            <person name="Spannagl M."/>
            <person name="Pfeifer M."/>
            <person name="Jakobsen K.S."/>
            <person name="Wulff B.B."/>
            <person name="Steuernagel B."/>
            <person name="Mayer K.F."/>
            <person name="Olsen O.A."/>
        </authorList>
    </citation>
    <scope>NUCLEOTIDE SEQUENCE [LARGE SCALE GENOMIC DNA]</scope>
    <source>
        <strain evidence="2">cv. AL8/78</strain>
    </source>
</reference>
<organism evidence="1 2">
    <name type="scientific">Aegilops tauschii subsp. strangulata</name>
    <name type="common">Goatgrass</name>
    <dbReference type="NCBI Taxonomy" id="200361"/>
    <lineage>
        <taxon>Eukaryota</taxon>
        <taxon>Viridiplantae</taxon>
        <taxon>Streptophyta</taxon>
        <taxon>Embryophyta</taxon>
        <taxon>Tracheophyta</taxon>
        <taxon>Spermatophyta</taxon>
        <taxon>Magnoliopsida</taxon>
        <taxon>Liliopsida</taxon>
        <taxon>Poales</taxon>
        <taxon>Poaceae</taxon>
        <taxon>BOP clade</taxon>
        <taxon>Pooideae</taxon>
        <taxon>Triticodae</taxon>
        <taxon>Triticeae</taxon>
        <taxon>Triticinae</taxon>
        <taxon>Aegilops</taxon>
    </lineage>
</organism>
<dbReference type="EnsemblPlants" id="AET3Gv20043000.2">
    <property type="protein sequence ID" value="AET3Gv20043000.2"/>
    <property type="gene ID" value="AET3Gv20043000"/>
</dbReference>
<proteinExistence type="predicted"/>
<reference evidence="2" key="2">
    <citation type="journal article" date="2017" name="Nat. Plants">
        <title>The Aegilops tauschii genome reveals multiple impacts of transposons.</title>
        <authorList>
            <person name="Zhao G."/>
            <person name="Zou C."/>
            <person name="Li K."/>
            <person name="Wang K."/>
            <person name="Li T."/>
            <person name="Gao L."/>
            <person name="Zhang X."/>
            <person name="Wang H."/>
            <person name="Yang Z."/>
            <person name="Liu X."/>
            <person name="Jiang W."/>
            <person name="Mao L."/>
            <person name="Kong X."/>
            <person name="Jiao Y."/>
            <person name="Jia J."/>
        </authorList>
    </citation>
    <scope>NUCLEOTIDE SEQUENCE [LARGE SCALE GENOMIC DNA]</scope>
    <source>
        <strain evidence="2">cv. AL8/78</strain>
    </source>
</reference>
<dbReference type="Proteomes" id="UP000015105">
    <property type="component" value="Chromosome 3D"/>
</dbReference>
<evidence type="ECO:0000313" key="1">
    <source>
        <dbReference type="EnsemblPlants" id="AET3Gv20043000.2"/>
    </source>
</evidence>
<reference evidence="1" key="4">
    <citation type="submission" date="2019-03" db="UniProtKB">
        <authorList>
            <consortium name="EnsemblPlants"/>
        </authorList>
    </citation>
    <scope>IDENTIFICATION</scope>
</reference>
<reference evidence="1" key="5">
    <citation type="journal article" date="2021" name="G3 (Bethesda)">
        <title>Aegilops tauschii genome assembly Aet v5.0 features greater sequence contiguity and improved annotation.</title>
        <authorList>
            <person name="Wang L."/>
            <person name="Zhu T."/>
            <person name="Rodriguez J.C."/>
            <person name="Deal K.R."/>
            <person name="Dubcovsky J."/>
            <person name="McGuire P.E."/>
            <person name="Lux T."/>
            <person name="Spannagl M."/>
            <person name="Mayer K.F.X."/>
            <person name="Baldrich P."/>
            <person name="Meyers B.C."/>
            <person name="Huo N."/>
            <person name="Gu Y.Q."/>
            <person name="Zhou H."/>
            <person name="Devos K.M."/>
            <person name="Bennetzen J.L."/>
            <person name="Unver T."/>
            <person name="Budak H."/>
            <person name="Gulick P.J."/>
            <person name="Galiba G."/>
            <person name="Kalapos B."/>
            <person name="Nelson D.R."/>
            <person name="Li P."/>
            <person name="You F.M."/>
            <person name="Luo M.C."/>
            <person name="Dvorak J."/>
        </authorList>
    </citation>
    <scope>NUCLEOTIDE SEQUENCE [LARGE SCALE GENOMIC DNA]</scope>
    <source>
        <strain evidence="1">cv. AL8/78</strain>
    </source>
</reference>
<reference evidence="1" key="3">
    <citation type="journal article" date="2017" name="Nature">
        <title>Genome sequence of the progenitor of the wheat D genome Aegilops tauschii.</title>
        <authorList>
            <person name="Luo M.C."/>
            <person name="Gu Y.Q."/>
            <person name="Puiu D."/>
            <person name="Wang H."/>
            <person name="Twardziok S.O."/>
            <person name="Deal K.R."/>
            <person name="Huo N."/>
            <person name="Zhu T."/>
            <person name="Wang L."/>
            <person name="Wang Y."/>
            <person name="McGuire P.E."/>
            <person name="Liu S."/>
            <person name="Long H."/>
            <person name="Ramasamy R.K."/>
            <person name="Rodriguez J.C."/>
            <person name="Van S.L."/>
            <person name="Yuan L."/>
            <person name="Wang Z."/>
            <person name="Xia Z."/>
            <person name="Xiao L."/>
            <person name="Anderson O.D."/>
            <person name="Ouyang S."/>
            <person name="Liang Y."/>
            <person name="Zimin A.V."/>
            <person name="Pertea G."/>
            <person name="Qi P."/>
            <person name="Bennetzen J.L."/>
            <person name="Dai X."/>
            <person name="Dawson M.W."/>
            <person name="Muller H.G."/>
            <person name="Kugler K."/>
            <person name="Rivarola-Duarte L."/>
            <person name="Spannagl M."/>
            <person name="Mayer K.F.X."/>
            <person name="Lu F.H."/>
            <person name="Bevan M.W."/>
            <person name="Leroy P."/>
            <person name="Li P."/>
            <person name="You F.M."/>
            <person name="Sun Q."/>
            <person name="Liu Z."/>
            <person name="Lyons E."/>
            <person name="Wicker T."/>
            <person name="Salzberg S.L."/>
            <person name="Devos K.M."/>
            <person name="Dvorak J."/>
        </authorList>
    </citation>
    <scope>NUCLEOTIDE SEQUENCE [LARGE SCALE GENOMIC DNA]</scope>
    <source>
        <strain evidence="1">cv. AL8/78</strain>
    </source>
</reference>
<sequence length="61" mass="6809">RRQGLYFSIGAFPLAWPPLFSYIPLHSISCFPNLNPSPSLALAINHAPNPTFKAFLLLPSW</sequence>